<accession>A0A516RFZ6</accession>
<dbReference type="Proteomes" id="UP000316806">
    <property type="component" value="Chromosome"/>
</dbReference>
<organism evidence="5 6">
    <name type="scientific">Streptomyces spectabilis</name>
    <dbReference type="NCBI Taxonomy" id="68270"/>
    <lineage>
        <taxon>Bacteria</taxon>
        <taxon>Bacillati</taxon>
        <taxon>Actinomycetota</taxon>
        <taxon>Actinomycetes</taxon>
        <taxon>Kitasatosporales</taxon>
        <taxon>Streptomycetaceae</taxon>
        <taxon>Streptomyces</taxon>
    </lineage>
</organism>
<name>A0A516RFZ6_STRST</name>
<evidence type="ECO:0000256" key="4">
    <source>
        <dbReference type="SAM" id="MobiDB-lite"/>
    </source>
</evidence>
<evidence type="ECO:0000313" key="6">
    <source>
        <dbReference type="Proteomes" id="UP000316806"/>
    </source>
</evidence>
<gene>
    <name evidence="5" type="ORF">FH965_31785</name>
</gene>
<dbReference type="EMBL" id="CP040916">
    <property type="protein sequence ID" value="QDQ14570.1"/>
    <property type="molecule type" value="Genomic_DNA"/>
</dbReference>
<proteinExistence type="inferred from homology"/>
<evidence type="ECO:0000256" key="2">
    <source>
        <dbReference type="ARBA" id="ARBA00035108"/>
    </source>
</evidence>
<protein>
    <submittedName>
        <fullName evidence="5">GvpL/GvpF family gas vesicle protein</fullName>
    </submittedName>
</protein>
<dbReference type="InterPro" id="IPR009430">
    <property type="entry name" value="GvpL/GvpF"/>
</dbReference>
<dbReference type="RefSeq" id="WP_144321778.1">
    <property type="nucleotide sequence ID" value="NZ_CP040916.1"/>
</dbReference>
<dbReference type="GO" id="GO:0031411">
    <property type="term" value="C:gas vesicle"/>
    <property type="evidence" value="ECO:0007669"/>
    <property type="project" value="UniProtKB-SubCell"/>
</dbReference>
<dbReference type="Pfam" id="PF06386">
    <property type="entry name" value="GvpL_GvpF"/>
    <property type="match status" value="1"/>
</dbReference>
<evidence type="ECO:0000256" key="3">
    <source>
        <dbReference type="ARBA" id="ARBA00035643"/>
    </source>
</evidence>
<dbReference type="PANTHER" id="PTHR36852">
    <property type="entry name" value="PROTEIN GVPL 2"/>
    <property type="match status" value="1"/>
</dbReference>
<comment type="similarity">
    <text evidence="3">Belongs to the gas vesicle GvpF/GvpL family.</text>
</comment>
<feature type="region of interest" description="Disordered" evidence="4">
    <location>
        <begin position="264"/>
        <end position="298"/>
    </location>
</feature>
<feature type="region of interest" description="Disordered" evidence="4">
    <location>
        <begin position="150"/>
        <end position="185"/>
    </location>
</feature>
<dbReference type="AlphaFoldDB" id="A0A516RFZ6"/>
<feature type="compositionally biased region" description="Basic and acidic residues" evidence="4">
    <location>
        <begin position="285"/>
        <end position="298"/>
    </location>
</feature>
<dbReference type="PANTHER" id="PTHR36852:SF1">
    <property type="entry name" value="PROTEIN GVPL 2"/>
    <property type="match status" value="1"/>
</dbReference>
<dbReference type="GO" id="GO:0031412">
    <property type="term" value="P:gas vesicle organization"/>
    <property type="evidence" value="ECO:0007669"/>
    <property type="project" value="InterPro"/>
</dbReference>
<sequence>MTDGTTRGGSGGGSDELRYVYAVCRPLPGPLHADLTGVGGAPPRQLAHEGLVAVLGPVPARDFGLEPLRAHLEDLDWLAETARAHQHVIGALAAVTCPLPLRLATVFRDDSGVRAMLESENERLCRILDRIDGHVEWGVKVWLHADADAGGSATAEPSRPRGAPASGRDYLRQRKAQRTAGEEAAARAEVFARRLHAELARSAAASRQHPPQSPALVDAGSGLNILNTAYLVPRSDAEEFLELIARTEGSQPGLRVEVTGPWAAYSFTDDPGDPDGLGPGTNGEKAGKDTAGKDTESG</sequence>
<reference evidence="5 6" key="1">
    <citation type="journal article" date="2019" name="J. Ind. Microbiol. Biotechnol.">
        <title>The complete genomic sequence of Streptomyces spectabilis NRRL-2792 and identification of secondary metabolite biosynthetic gene clusters.</title>
        <authorList>
            <person name="Sinha A."/>
            <person name="Phillips-Salemka S."/>
            <person name="Niraula T.A."/>
            <person name="Short K.A."/>
            <person name="Niraula N.P."/>
        </authorList>
    </citation>
    <scope>NUCLEOTIDE SEQUENCE [LARGE SCALE GENOMIC DNA]</scope>
    <source>
        <strain evidence="5 6">NRRL 2792</strain>
    </source>
</reference>
<evidence type="ECO:0000313" key="5">
    <source>
        <dbReference type="EMBL" id="QDQ14570.1"/>
    </source>
</evidence>
<keyword evidence="1" id="KW-0304">Gas vesicle</keyword>
<comment type="subcellular location">
    <subcellularLocation>
        <location evidence="2">Gas vesicle</location>
    </subcellularLocation>
</comment>
<evidence type="ECO:0000256" key="1">
    <source>
        <dbReference type="ARBA" id="ARBA00022987"/>
    </source>
</evidence>